<evidence type="ECO:0000313" key="20">
    <source>
        <dbReference type="Proteomes" id="UP000694941"/>
    </source>
</evidence>
<dbReference type="Pfam" id="PF00211">
    <property type="entry name" value="Guanylate_cyc"/>
    <property type="match status" value="1"/>
</dbReference>
<evidence type="ECO:0000256" key="14">
    <source>
        <dbReference type="ARBA" id="ARBA00023293"/>
    </source>
</evidence>
<evidence type="ECO:0000256" key="8">
    <source>
        <dbReference type="ARBA" id="ARBA00022989"/>
    </source>
</evidence>
<evidence type="ECO:0000256" key="1">
    <source>
        <dbReference type="ARBA" id="ARBA00001436"/>
    </source>
</evidence>
<dbReference type="Proteomes" id="UP000694941">
    <property type="component" value="Unplaced"/>
</dbReference>
<evidence type="ECO:0000256" key="15">
    <source>
        <dbReference type="RuleBase" id="RU000405"/>
    </source>
</evidence>
<evidence type="ECO:0000256" key="13">
    <source>
        <dbReference type="ARBA" id="ARBA00023239"/>
    </source>
</evidence>
<organism evidence="20 21">
    <name type="scientific">Limulus polyphemus</name>
    <name type="common">Atlantic horseshoe crab</name>
    <dbReference type="NCBI Taxonomy" id="6850"/>
    <lineage>
        <taxon>Eukaryota</taxon>
        <taxon>Metazoa</taxon>
        <taxon>Ecdysozoa</taxon>
        <taxon>Arthropoda</taxon>
        <taxon>Chelicerata</taxon>
        <taxon>Merostomata</taxon>
        <taxon>Xiphosura</taxon>
        <taxon>Limulidae</taxon>
        <taxon>Limulus</taxon>
    </lineage>
</organism>
<keyword evidence="5 17" id="KW-0812">Transmembrane</keyword>
<evidence type="ECO:0000256" key="4">
    <source>
        <dbReference type="ARBA" id="ARBA00022475"/>
    </source>
</evidence>
<evidence type="ECO:0000256" key="10">
    <source>
        <dbReference type="ARBA" id="ARBA00023136"/>
    </source>
</evidence>
<dbReference type="PRINTS" id="PR00255">
    <property type="entry name" value="NATPEPTIDER"/>
</dbReference>
<keyword evidence="14 16" id="KW-0141">cGMP biosynthesis</keyword>
<dbReference type="InterPro" id="IPR001245">
    <property type="entry name" value="Ser-Thr/Tyr_kinase_cat_dom"/>
</dbReference>
<dbReference type="Gene3D" id="3.30.70.1230">
    <property type="entry name" value="Nucleotide cyclase"/>
    <property type="match status" value="1"/>
</dbReference>
<evidence type="ECO:0000256" key="7">
    <source>
        <dbReference type="ARBA" id="ARBA00022741"/>
    </source>
</evidence>
<evidence type="ECO:0000256" key="11">
    <source>
        <dbReference type="ARBA" id="ARBA00023170"/>
    </source>
</evidence>
<dbReference type="SMART" id="SM00044">
    <property type="entry name" value="CYCc"/>
    <property type="match status" value="1"/>
</dbReference>
<sequence>IVMCASPSSIRQILLAAEELGMQETGEFVFFNVELFTSKNSTQRPWYNEDDSPEINGRARRAYQSLLTVTDRVPDTPEYAEFSREIKNITRMKYGFNYGAEEVSAYATAFHEAVLLYALALNETLEEGDDIMNGRVITQKMWNRTFEGITGNVRIDDNGDRNVDFSLLDMDPDTGDFQVVANYYGVTKQFERVPGKKIHWAGGREDPPPDIPPCGFDGTKCSNEKIPKYAIISGLLSGFLIALCITSFFIYRRFKQEAELVSMTWKIKWEEITTSSSTNRYLGSRTSLGRNSLYSSCSEETLASGMKGKQVFTKTGYYKGVIVAIKPLVKTRIEINRPLLLELKRMKDLQNDHIVRFIGACVDPPYCCLVTEYCPKGSLQDILENEEIKLDWMFRCSLLQDTVKGMAYLHNSDVRSHGNLKSSNCVVDSRFVLKITDIGLHALRTPEENDNKETYAYWRKKLWTAPEILRMPDPTPEGTQKGDVYSFAIIASEVVVRQGPFYLNEVDLSPKEIIERVKENRKPPFRPFLDENLYDDEVIQMIKKCWAEDPMERPDFHLLKSIVRRLSRSVARQLIHGEAVTAEAYDSVSIYFSDIVGFTSISAQSTPMEVIDLLNDLYTCFDSIIENFDVYKVETIGDAYMVVSGLPMKNGNIHAKEIARMSLALLNAVKTFKIRHRPDDQLKLRIGIHSGPCAAGVVGLKMPRYCLFGDTVNTASRMESNGQPLKIHVSPKTKEILDLFGTFTLELRGEVEMKGKGKITTYWLVEEVSTPSVSNFTKDSSLTQLKEVNI</sequence>
<keyword evidence="4" id="KW-1003">Cell membrane</keyword>
<keyword evidence="8 17" id="KW-1133">Transmembrane helix</keyword>
<dbReference type="Pfam" id="PF01094">
    <property type="entry name" value="ANF_receptor"/>
    <property type="match status" value="1"/>
</dbReference>
<dbReference type="PROSITE" id="PS50125">
    <property type="entry name" value="GUANYLATE_CYCLASE_2"/>
    <property type="match status" value="1"/>
</dbReference>
<keyword evidence="20" id="KW-1185">Reference proteome</keyword>
<dbReference type="SUPFAM" id="SSF53822">
    <property type="entry name" value="Periplasmic binding protein-like I"/>
    <property type="match status" value="1"/>
</dbReference>
<gene>
    <name evidence="21" type="primary">LOC106467616</name>
</gene>
<comment type="subcellular location">
    <subcellularLocation>
        <location evidence="2">Cell membrane</location>
        <topology evidence="2">Single-pass type I membrane protein</topology>
    </subcellularLocation>
</comment>
<dbReference type="SUPFAM" id="SSF55073">
    <property type="entry name" value="Nucleotide cyclase"/>
    <property type="match status" value="1"/>
</dbReference>
<dbReference type="CDD" id="cd14042">
    <property type="entry name" value="PK_GC-A_B"/>
    <property type="match status" value="1"/>
</dbReference>
<accession>A0ABM1BJV4</accession>
<evidence type="ECO:0000259" key="19">
    <source>
        <dbReference type="PROSITE" id="PS50125"/>
    </source>
</evidence>
<dbReference type="InterPro" id="IPR028082">
    <property type="entry name" value="Peripla_BP_I"/>
</dbReference>
<proteinExistence type="inferred from homology"/>
<dbReference type="CDD" id="cd07302">
    <property type="entry name" value="CHD"/>
    <property type="match status" value="1"/>
</dbReference>
<dbReference type="InterPro" id="IPR001170">
    <property type="entry name" value="ANPR/GUC"/>
</dbReference>
<evidence type="ECO:0000256" key="9">
    <source>
        <dbReference type="ARBA" id="ARBA00023134"/>
    </source>
</evidence>
<feature type="domain" description="Protein kinase" evidence="18">
    <location>
        <begin position="296"/>
        <end position="566"/>
    </location>
</feature>
<keyword evidence="7" id="KW-0547">Nucleotide-binding</keyword>
<feature type="transmembrane region" description="Helical" evidence="17">
    <location>
        <begin position="229"/>
        <end position="251"/>
    </location>
</feature>
<dbReference type="Gene3D" id="1.10.510.10">
    <property type="entry name" value="Transferase(Phosphotransferase) domain 1"/>
    <property type="match status" value="1"/>
</dbReference>
<dbReference type="PANTHER" id="PTHR11920">
    <property type="entry name" value="GUANYLYL CYCLASE"/>
    <property type="match status" value="1"/>
</dbReference>
<comment type="catalytic activity">
    <reaction evidence="1 16">
        <text>GTP = 3',5'-cyclic GMP + diphosphate</text>
        <dbReference type="Rhea" id="RHEA:13665"/>
        <dbReference type="ChEBI" id="CHEBI:33019"/>
        <dbReference type="ChEBI" id="CHEBI:37565"/>
        <dbReference type="ChEBI" id="CHEBI:57746"/>
        <dbReference type="EC" id="4.6.1.2"/>
    </reaction>
</comment>
<dbReference type="InterPro" id="IPR001828">
    <property type="entry name" value="ANF_lig-bd_rcpt"/>
</dbReference>
<evidence type="ECO:0000256" key="3">
    <source>
        <dbReference type="ARBA" id="ARBA00012202"/>
    </source>
</evidence>
<comment type="similarity">
    <text evidence="15">Belongs to the adenylyl cyclase class-4/guanylyl cyclase family.</text>
</comment>
<reference evidence="21" key="1">
    <citation type="submission" date="2025-08" db="UniProtKB">
        <authorList>
            <consortium name="RefSeq"/>
        </authorList>
    </citation>
    <scope>IDENTIFICATION</scope>
    <source>
        <tissue evidence="21">Muscle</tissue>
    </source>
</reference>
<keyword evidence="11" id="KW-0675">Receptor</keyword>
<keyword evidence="12" id="KW-0325">Glycoprotein</keyword>
<dbReference type="PANTHER" id="PTHR11920:SF494">
    <property type="entry name" value="ATRIAL NATRIURETIC PEPTIDE RECEPTOR 2"/>
    <property type="match status" value="1"/>
</dbReference>
<evidence type="ECO:0000256" key="6">
    <source>
        <dbReference type="ARBA" id="ARBA00022729"/>
    </source>
</evidence>
<dbReference type="SUPFAM" id="SSF56112">
    <property type="entry name" value="Protein kinase-like (PK-like)"/>
    <property type="match status" value="1"/>
</dbReference>
<dbReference type="GeneID" id="106467616"/>
<keyword evidence="10 17" id="KW-0472">Membrane</keyword>
<dbReference type="RefSeq" id="XP_013783431.2">
    <property type="nucleotide sequence ID" value="XM_013927977.2"/>
</dbReference>
<dbReference type="PROSITE" id="PS00452">
    <property type="entry name" value="GUANYLATE_CYCLASE_1"/>
    <property type="match status" value="1"/>
</dbReference>
<dbReference type="PROSITE" id="PS50011">
    <property type="entry name" value="PROTEIN_KINASE_DOM"/>
    <property type="match status" value="1"/>
</dbReference>
<keyword evidence="13 15" id="KW-0456">Lyase</keyword>
<keyword evidence="6" id="KW-0732">Signal</keyword>
<dbReference type="InterPro" id="IPR029787">
    <property type="entry name" value="Nucleotide_cyclase"/>
</dbReference>
<dbReference type="InterPro" id="IPR018297">
    <property type="entry name" value="A/G_cyclase_CS"/>
</dbReference>
<keyword evidence="9" id="KW-0342">GTP-binding</keyword>
<feature type="non-terminal residue" evidence="21">
    <location>
        <position position="1"/>
    </location>
</feature>
<dbReference type="Gene3D" id="3.40.50.2300">
    <property type="match status" value="2"/>
</dbReference>
<evidence type="ECO:0000256" key="2">
    <source>
        <dbReference type="ARBA" id="ARBA00004251"/>
    </source>
</evidence>
<dbReference type="EC" id="4.6.1.2" evidence="3 16"/>
<dbReference type="Pfam" id="PF07714">
    <property type="entry name" value="PK_Tyr_Ser-Thr"/>
    <property type="match status" value="1"/>
</dbReference>
<evidence type="ECO:0000313" key="21">
    <source>
        <dbReference type="RefSeq" id="XP_013783431.2"/>
    </source>
</evidence>
<name>A0ABM1BJV4_LIMPO</name>
<dbReference type="InterPro" id="IPR001054">
    <property type="entry name" value="A/G_cyclase"/>
</dbReference>
<protein>
    <recommendedName>
        <fullName evidence="3 16">Guanylate cyclase</fullName>
        <ecNumber evidence="3 16">4.6.1.2</ecNumber>
    </recommendedName>
</protein>
<evidence type="ECO:0000256" key="16">
    <source>
        <dbReference type="RuleBase" id="RU003431"/>
    </source>
</evidence>
<dbReference type="InterPro" id="IPR011009">
    <property type="entry name" value="Kinase-like_dom_sf"/>
</dbReference>
<dbReference type="InterPro" id="IPR050401">
    <property type="entry name" value="Cyclic_nucleotide_synthase"/>
</dbReference>
<evidence type="ECO:0000256" key="12">
    <source>
        <dbReference type="ARBA" id="ARBA00023180"/>
    </source>
</evidence>
<dbReference type="InterPro" id="IPR000719">
    <property type="entry name" value="Prot_kinase_dom"/>
</dbReference>
<feature type="domain" description="Guanylate cyclase" evidence="19">
    <location>
        <begin position="589"/>
        <end position="719"/>
    </location>
</feature>
<evidence type="ECO:0000256" key="17">
    <source>
        <dbReference type="SAM" id="Phobius"/>
    </source>
</evidence>
<evidence type="ECO:0000256" key="5">
    <source>
        <dbReference type="ARBA" id="ARBA00022692"/>
    </source>
</evidence>
<evidence type="ECO:0000259" key="18">
    <source>
        <dbReference type="PROSITE" id="PS50011"/>
    </source>
</evidence>